<gene>
    <name evidence="5" type="ORF">LCGC14_1625440</name>
</gene>
<accession>A0A0F9I4E8</accession>
<dbReference type="InterPro" id="IPR001471">
    <property type="entry name" value="AP2/ERF_dom"/>
</dbReference>
<dbReference type="AlphaFoldDB" id="A0A0F9I4E8"/>
<feature type="domain" description="AP2/ERF" evidence="4">
    <location>
        <begin position="1"/>
        <end position="44"/>
    </location>
</feature>
<feature type="non-terminal residue" evidence="5">
    <location>
        <position position="1"/>
    </location>
</feature>
<dbReference type="PROSITE" id="PS51032">
    <property type="entry name" value="AP2_ERF"/>
    <property type="match status" value="1"/>
</dbReference>
<dbReference type="GO" id="GO:0003677">
    <property type="term" value="F:DNA binding"/>
    <property type="evidence" value="ECO:0007669"/>
    <property type="project" value="UniProtKB-KW"/>
</dbReference>
<proteinExistence type="predicted"/>
<reference evidence="5" key="1">
    <citation type="journal article" date="2015" name="Nature">
        <title>Complex archaea that bridge the gap between prokaryotes and eukaryotes.</title>
        <authorList>
            <person name="Spang A."/>
            <person name="Saw J.H."/>
            <person name="Jorgensen S.L."/>
            <person name="Zaremba-Niedzwiedzka K."/>
            <person name="Martijn J."/>
            <person name="Lind A.E."/>
            <person name="van Eijk R."/>
            <person name="Schleper C."/>
            <person name="Guy L."/>
            <person name="Ettema T.J."/>
        </authorList>
    </citation>
    <scope>NUCLEOTIDE SEQUENCE</scope>
</reference>
<name>A0A0F9I4E8_9ZZZZ</name>
<keyword evidence="1" id="KW-0805">Transcription regulation</keyword>
<sequence length="48" mass="5499">FQAKITRNAKNYFLGRFDNEIEAAKAYDAKARELFGEFALLNFPKEAA</sequence>
<dbReference type="Gene3D" id="3.30.730.10">
    <property type="entry name" value="AP2/ERF domain"/>
    <property type="match status" value="1"/>
</dbReference>
<dbReference type="InterPro" id="IPR036955">
    <property type="entry name" value="AP2/ERF_dom_sf"/>
</dbReference>
<keyword evidence="3" id="KW-0804">Transcription</keyword>
<evidence type="ECO:0000256" key="1">
    <source>
        <dbReference type="ARBA" id="ARBA00023015"/>
    </source>
</evidence>
<evidence type="ECO:0000256" key="3">
    <source>
        <dbReference type="ARBA" id="ARBA00023163"/>
    </source>
</evidence>
<dbReference type="EMBL" id="LAZR01013334">
    <property type="protein sequence ID" value="KKM22422.1"/>
    <property type="molecule type" value="Genomic_DNA"/>
</dbReference>
<organism evidence="5">
    <name type="scientific">marine sediment metagenome</name>
    <dbReference type="NCBI Taxonomy" id="412755"/>
    <lineage>
        <taxon>unclassified sequences</taxon>
        <taxon>metagenomes</taxon>
        <taxon>ecological metagenomes</taxon>
    </lineage>
</organism>
<dbReference type="SUPFAM" id="SSF54171">
    <property type="entry name" value="DNA-binding domain"/>
    <property type="match status" value="1"/>
</dbReference>
<dbReference type="GO" id="GO:0003700">
    <property type="term" value="F:DNA-binding transcription factor activity"/>
    <property type="evidence" value="ECO:0007669"/>
    <property type="project" value="InterPro"/>
</dbReference>
<comment type="caution">
    <text evidence="5">The sequence shown here is derived from an EMBL/GenBank/DDBJ whole genome shotgun (WGS) entry which is preliminary data.</text>
</comment>
<evidence type="ECO:0000259" key="4">
    <source>
        <dbReference type="PROSITE" id="PS51032"/>
    </source>
</evidence>
<evidence type="ECO:0000313" key="5">
    <source>
        <dbReference type="EMBL" id="KKM22422.1"/>
    </source>
</evidence>
<dbReference type="InterPro" id="IPR016177">
    <property type="entry name" value="DNA-bd_dom_sf"/>
</dbReference>
<keyword evidence="2" id="KW-0238">DNA-binding</keyword>
<protein>
    <recommendedName>
        <fullName evidence="4">AP2/ERF domain-containing protein</fullName>
    </recommendedName>
</protein>
<evidence type="ECO:0000256" key="2">
    <source>
        <dbReference type="ARBA" id="ARBA00023125"/>
    </source>
</evidence>